<organism evidence="2 3">
    <name type="scientific">Paraphoma chrysanthemicola</name>
    <dbReference type="NCBI Taxonomy" id="798071"/>
    <lineage>
        <taxon>Eukaryota</taxon>
        <taxon>Fungi</taxon>
        <taxon>Dikarya</taxon>
        <taxon>Ascomycota</taxon>
        <taxon>Pezizomycotina</taxon>
        <taxon>Dothideomycetes</taxon>
        <taxon>Pleosporomycetidae</taxon>
        <taxon>Pleosporales</taxon>
        <taxon>Pleosporineae</taxon>
        <taxon>Phaeosphaeriaceae</taxon>
        <taxon>Paraphoma</taxon>
    </lineage>
</organism>
<dbReference type="EMBL" id="JAGMVJ010000008">
    <property type="protein sequence ID" value="KAH7088137.1"/>
    <property type="molecule type" value="Genomic_DNA"/>
</dbReference>
<comment type="caution">
    <text evidence="2">The sequence shown here is derived from an EMBL/GenBank/DDBJ whole genome shotgun (WGS) entry which is preliminary data.</text>
</comment>
<evidence type="ECO:0000256" key="1">
    <source>
        <dbReference type="SAM" id="MobiDB-lite"/>
    </source>
</evidence>
<feature type="region of interest" description="Disordered" evidence="1">
    <location>
        <begin position="148"/>
        <end position="197"/>
    </location>
</feature>
<dbReference type="OrthoDB" id="3746122at2759"/>
<feature type="compositionally biased region" description="Polar residues" evidence="1">
    <location>
        <begin position="157"/>
        <end position="169"/>
    </location>
</feature>
<protein>
    <submittedName>
        <fullName evidence="2">Uncharacterized protein</fullName>
    </submittedName>
</protein>
<evidence type="ECO:0000313" key="3">
    <source>
        <dbReference type="Proteomes" id="UP000813461"/>
    </source>
</evidence>
<name>A0A8K0W004_9PLEO</name>
<gene>
    <name evidence="2" type="ORF">FB567DRAFT_331943</name>
</gene>
<sequence length="356" mass="40343">MTGSQGTRGPGVYAHIEALGLKTYNDRWRTARAKFKFLPVKRLYTLEIPHYFGILCRDEGTVLSRDDPTLFDQEFDQLLKEYGPLIWPQPNGRNRDHLCDAKAGTLYEADLIYPRDASILKDRLRALILAKILRPGADIQALIDKRHNDSRMRVPRKQSNANRSGATNSRAKRPKKQKAARPTQVCHNSSSSGAERDVSEAEDSVICITSRRRNVSESEDSVICTTSHRRAVVEMEEEPADLASVELRLYRKTSIVLPNACGPVKPYGPWFLTPDCTTAHECFTRICEKIETDCSFMVFHFPEDMSMTGSMRMNRGSGDAESTFRRIVEILQKAKKFPGEPRYRSVEVEVGLDLLC</sequence>
<keyword evidence="3" id="KW-1185">Reference proteome</keyword>
<proteinExistence type="predicted"/>
<reference evidence="2" key="1">
    <citation type="journal article" date="2021" name="Nat. Commun.">
        <title>Genetic determinants of endophytism in the Arabidopsis root mycobiome.</title>
        <authorList>
            <person name="Mesny F."/>
            <person name="Miyauchi S."/>
            <person name="Thiergart T."/>
            <person name="Pickel B."/>
            <person name="Atanasova L."/>
            <person name="Karlsson M."/>
            <person name="Huettel B."/>
            <person name="Barry K.W."/>
            <person name="Haridas S."/>
            <person name="Chen C."/>
            <person name="Bauer D."/>
            <person name="Andreopoulos W."/>
            <person name="Pangilinan J."/>
            <person name="LaButti K."/>
            <person name="Riley R."/>
            <person name="Lipzen A."/>
            <person name="Clum A."/>
            <person name="Drula E."/>
            <person name="Henrissat B."/>
            <person name="Kohler A."/>
            <person name="Grigoriev I.V."/>
            <person name="Martin F.M."/>
            <person name="Hacquard S."/>
        </authorList>
    </citation>
    <scope>NUCLEOTIDE SEQUENCE</scope>
    <source>
        <strain evidence="2">MPI-SDFR-AT-0120</strain>
    </source>
</reference>
<accession>A0A8K0W004</accession>
<evidence type="ECO:0000313" key="2">
    <source>
        <dbReference type="EMBL" id="KAH7088137.1"/>
    </source>
</evidence>
<feature type="compositionally biased region" description="Basic residues" evidence="1">
    <location>
        <begin position="170"/>
        <end position="179"/>
    </location>
</feature>
<dbReference type="AlphaFoldDB" id="A0A8K0W004"/>
<dbReference type="Proteomes" id="UP000813461">
    <property type="component" value="Unassembled WGS sequence"/>
</dbReference>